<feature type="domain" description="Glutaminyl-tRNA synthetase class Ib non-specific RNA-binding" evidence="14">
    <location>
        <begin position="141"/>
        <end position="194"/>
    </location>
</feature>
<dbReference type="Gene3D" id="3.40.50.620">
    <property type="entry name" value="HUPs"/>
    <property type="match status" value="1"/>
</dbReference>
<evidence type="ECO:0000259" key="15">
    <source>
        <dbReference type="Pfam" id="PF04558"/>
    </source>
</evidence>
<dbReference type="Proteomes" id="UP001057375">
    <property type="component" value="Unassembled WGS sequence"/>
</dbReference>
<dbReference type="InterPro" id="IPR049437">
    <property type="entry name" value="tRNA-synt_1c_C2"/>
</dbReference>
<dbReference type="InterPro" id="IPR007638">
    <property type="entry name" value="Gln-tRNA-synth_Ib_RNA-bd_2"/>
</dbReference>
<dbReference type="Gene3D" id="1.10.10.2420">
    <property type="match status" value="1"/>
</dbReference>
<organism evidence="17 18">
    <name type="scientific">Aduncisulcus paluster</name>
    <dbReference type="NCBI Taxonomy" id="2918883"/>
    <lineage>
        <taxon>Eukaryota</taxon>
        <taxon>Metamonada</taxon>
        <taxon>Carpediemonas-like organisms</taxon>
        <taxon>Aduncisulcus</taxon>
    </lineage>
</organism>
<evidence type="ECO:0000256" key="4">
    <source>
        <dbReference type="ARBA" id="ARBA00022741"/>
    </source>
</evidence>
<evidence type="ECO:0000313" key="18">
    <source>
        <dbReference type="Proteomes" id="UP001057375"/>
    </source>
</evidence>
<comment type="similarity">
    <text evidence="1 10">Belongs to the class-I aminoacyl-tRNA synthetase family.</text>
</comment>
<dbReference type="InterPro" id="IPR020056">
    <property type="entry name" value="Rbsml_bL25/Gln-tRNA_synth_N"/>
</dbReference>
<dbReference type="InterPro" id="IPR011035">
    <property type="entry name" value="Ribosomal_bL25/Gln-tRNA_synth"/>
</dbReference>
<dbReference type="EMBL" id="BQXS01009955">
    <property type="protein sequence ID" value="GKT32217.1"/>
    <property type="molecule type" value="Genomic_DNA"/>
</dbReference>
<evidence type="ECO:0000256" key="5">
    <source>
        <dbReference type="ARBA" id="ARBA00022840"/>
    </source>
</evidence>
<keyword evidence="5 10" id="KW-0067">ATP-binding</keyword>
<feature type="domain" description="tRNA synthetases class I (E and Q) anti-codon binding" evidence="16">
    <location>
        <begin position="645"/>
        <end position="719"/>
    </location>
</feature>
<reference evidence="17" key="1">
    <citation type="submission" date="2022-03" db="EMBL/GenBank/DDBJ databases">
        <title>Draft genome sequence of Aduncisulcus paluster, a free-living microaerophilic Fornicata.</title>
        <authorList>
            <person name="Yuyama I."/>
            <person name="Kume K."/>
            <person name="Tamura T."/>
            <person name="Inagaki Y."/>
            <person name="Hashimoto T."/>
        </authorList>
    </citation>
    <scope>NUCLEOTIDE SEQUENCE</scope>
    <source>
        <strain evidence="17">NY0171</strain>
    </source>
</reference>
<dbReference type="InterPro" id="IPR014729">
    <property type="entry name" value="Rossmann-like_a/b/a_fold"/>
</dbReference>
<dbReference type="InterPro" id="IPR042559">
    <property type="entry name" value="Gln-tRNA-synth_Ib_RNA-bd_N_2"/>
</dbReference>
<evidence type="ECO:0000256" key="1">
    <source>
        <dbReference type="ARBA" id="ARBA00005594"/>
    </source>
</evidence>
<feature type="domain" description="Glutamyl/glutaminyl-tRNA synthetase class Ib anti-codon binding" evidence="13">
    <location>
        <begin position="532"/>
        <end position="630"/>
    </location>
</feature>
<dbReference type="PANTHER" id="PTHR43097:SF4">
    <property type="entry name" value="GLUTAMINE--TRNA LIGASE"/>
    <property type="match status" value="1"/>
</dbReference>
<evidence type="ECO:0000313" key="17">
    <source>
        <dbReference type="EMBL" id="GKT32217.1"/>
    </source>
</evidence>
<dbReference type="Pfam" id="PF20974">
    <property type="entry name" value="tRNA-synt_1c_C2"/>
    <property type="match status" value="1"/>
</dbReference>
<dbReference type="PRINTS" id="PR00987">
    <property type="entry name" value="TRNASYNTHGLU"/>
</dbReference>
<dbReference type="Pfam" id="PF00749">
    <property type="entry name" value="tRNA-synt_1c"/>
    <property type="match status" value="1"/>
</dbReference>
<evidence type="ECO:0000256" key="9">
    <source>
        <dbReference type="ARBA" id="ARBA00048270"/>
    </source>
</evidence>
<feature type="domain" description="Glutamyl/glutaminyl-tRNA synthetase class Ib catalytic" evidence="12">
    <location>
        <begin position="224"/>
        <end position="528"/>
    </location>
</feature>
<keyword evidence="3 10" id="KW-0436">Ligase</keyword>
<feature type="compositionally biased region" description="Basic residues" evidence="11">
    <location>
        <begin position="162"/>
        <end position="176"/>
    </location>
</feature>
<gene>
    <name evidence="17" type="ORF">ADUPG1_006416</name>
</gene>
<sequence>MDPSQYLPEGYSPSKKEQATLNFIAKKAPRSIERFLPLLVSSMIDYNLSQKQITAGLHHLVDFYQKERKYEMTEEEKESYHKSMGIGIEYSDLEISIAVDKVLEENMEQLLERRYFAPSAFYMSLVSALLPWVDTKKTLAIIEEKMAQILGPKTEADLKPPAKTKKPKKEKVKKEKKVKDNEEEKESEFKEVDLEKLWTSVPQYNRYEQRPEIMEEHERVTGGKVFTRFPPEPNGFLHIGHSKAMFLNFGYARRVGGKTYLRFDDTNPSVEKDDFVEGIKHDVKWLGHEPFNVTYTSDYFDRLYDCAIDLIKRDLAYVDDQQKVDVALFRKEKKNPPCRDKYSVEENLRLFEMMRTGCFPAGSFTLRLKIDMAHPNPNMRDPIAYRIQYYPHNRTGDKWCIYPSYDFSHCLIDAFEHISHSMCSIEFGSRRDSYDWLTHILPVYRPMQWEFSRLELEGAVMSKRHINTLVTAGVLCGYDDPRLMTIAGLRRRGFPADAINKFCVSVGITRAKQTTSKHVLEHVIRTHLDAHADRAFLVIDPIKVTLRNIEPSEVIPIMRPVHPKDKSKGEREINISKVIYIERDDWRDEDEPGYYRMAPGKTVCLRYGYPITVVDSVKDESGKVCEIICDVIRPDQKLKKKVKGFIHWVSEHDSKDCEVRLYTNLFKGDKPDPENLIASVNTGSKVVYHKSKADPAIIGAAETVNTAFQCERVGYFAIDDDSSKDHIVLNRTVTLKESKDKI</sequence>
<dbReference type="SUPFAM" id="SSF50715">
    <property type="entry name" value="Ribosomal protein L25-like"/>
    <property type="match status" value="1"/>
</dbReference>
<evidence type="ECO:0000259" key="16">
    <source>
        <dbReference type="Pfam" id="PF20974"/>
    </source>
</evidence>
<dbReference type="InterPro" id="IPR020058">
    <property type="entry name" value="Glu/Gln-tRNA-synth_Ib_cat-dom"/>
</dbReference>
<feature type="domain" description="Glutaminyl-tRNA synthetase class Ib non-specific RNA-binding" evidence="15">
    <location>
        <begin position="14"/>
        <end position="134"/>
    </location>
</feature>
<evidence type="ECO:0000256" key="11">
    <source>
        <dbReference type="SAM" id="MobiDB-lite"/>
    </source>
</evidence>
<evidence type="ECO:0000256" key="8">
    <source>
        <dbReference type="ARBA" id="ARBA00030466"/>
    </source>
</evidence>
<dbReference type="InterPro" id="IPR007639">
    <property type="entry name" value="Gln-tRNA-synth_Ib_RNA-bd_N"/>
</dbReference>
<keyword evidence="4 10" id="KW-0547">Nucleotide-binding</keyword>
<keyword evidence="7 10" id="KW-0030">Aminoacyl-tRNA synthetase</keyword>
<evidence type="ECO:0000256" key="2">
    <source>
        <dbReference type="ARBA" id="ARBA00012836"/>
    </source>
</evidence>
<dbReference type="SUPFAM" id="SSF52374">
    <property type="entry name" value="Nucleotidylyl transferase"/>
    <property type="match status" value="1"/>
</dbReference>
<evidence type="ECO:0000259" key="13">
    <source>
        <dbReference type="Pfam" id="PF03950"/>
    </source>
</evidence>
<dbReference type="InterPro" id="IPR050132">
    <property type="entry name" value="Gln/Glu-tRNA_Ligase"/>
</dbReference>
<evidence type="ECO:0000256" key="10">
    <source>
        <dbReference type="RuleBase" id="RU363037"/>
    </source>
</evidence>
<comment type="caution">
    <text evidence="17">The sequence shown here is derived from an EMBL/GenBank/DDBJ whole genome shotgun (WGS) entry which is preliminary data.</text>
</comment>
<name>A0ABQ5KI66_9EUKA</name>
<dbReference type="PANTHER" id="PTHR43097">
    <property type="entry name" value="GLUTAMINE-TRNA LIGASE"/>
    <property type="match status" value="1"/>
</dbReference>
<dbReference type="NCBIfam" id="TIGR00440">
    <property type="entry name" value="glnS"/>
    <property type="match status" value="1"/>
</dbReference>
<feature type="region of interest" description="Disordered" evidence="11">
    <location>
        <begin position="153"/>
        <end position="185"/>
    </location>
</feature>
<dbReference type="Pfam" id="PF03950">
    <property type="entry name" value="tRNA-synt_1c_C"/>
    <property type="match status" value="1"/>
</dbReference>
<dbReference type="Pfam" id="PF04557">
    <property type="entry name" value="tRNA_synt_1c_R2"/>
    <property type="match status" value="1"/>
</dbReference>
<evidence type="ECO:0000256" key="3">
    <source>
        <dbReference type="ARBA" id="ARBA00022598"/>
    </source>
</evidence>
<comment type="catalytic activity">
    <reaction evidence="9">
        <text>tRNA(Gln) + L-glutamine + ATP = L-glutaminyl-tRNA(Gln) + AMP + diphosphate</text>
        <dbReference type="Rhea" id="RHEA:20121"/>
        <dbReference type="Rhea" id="RHEA-COMP:9662"/>
        <dbReference type="Rhea" id="RHEA-COMP:9681"/>
        <dbReference type="ChEBI" id="CHEBI:30616"/>
        <dbReference type="ChEBI" id="CHEBI:33019"/>
        <dbReference type="ChEBI" id="CHEBI:58359"/>
        <dbReference type="ChEBI" id="CHEBI:78442"/>
        <dbReference type="ChEBI" id="CHEBI:78521"/>
        <dbReference type="ChEBI" id="CHEBI:456215"/>
        <dbReference type="EC" id="6.1.1.18"/>
    </reaction>
</comment>
<dbReference type="PROSITE" id="PS00178">
    <property type="entry name" value="AA_TRNA_LIGASE_I"/>
    <property type="match status" value="1"/>
</dbReference>
<accession>A0ABQ5KI66</accession>
<proteinExistence type="inferred from homology"/>
<evidence type="ECO:0000256" key="7">
    <source>
        <dbReference type="ARBA" id="ARBA00023146"/>
    </source>
</evidence>
<dbReference type="Gene3D" id="2.40.240.10">
    <property type="entry name" value="Ribosomal Protein L25, Chain P"/>
    <property type="match status" value="2"/>
</dbReference>
<dbReference type="InterPro" id="IPR000924">
    <property type="entry name" value="Glu/Gln-tRNA-synth"/>
</dbReference>
<evidence type="ECO:0000259" key="12">
    <source>
        <dbReference type="Pfam" id="PF00749"/>
    </source>
</evidence>
<dbReference type="InterPro" id="IPR020059">
    <property type="entry name" value="Glu/Gln-tRNA-synth_Ib_codon-bd"/>
</dbReference>
<keyword evidence="6 10" id="KW-0648">Protein biosynthesis</keyword>
<evidence type="ECO:0000259" key="14">
    <source>
        <dbReference type="Pfam" id="PF04557"/>
    </source>
</evidence>
<dbReference type="Pfam" id="PF04558">
    <property type="entry name" value="tRNA_synt_1c_R1"/>
    <property type="match status" value="1"/>
</dbReference>
<dbReference type="InterPro" id="IPR004514">
    <property type="entry name" value="Gln-tRNA-synth"/>
</dbReference>
<keyword evidence="18" id="KW-1185">Reference proteome</keyword>
<evidence type="ECO:0000256" key="6">
    <source>
        <dbReference type="ARBA" id="ARBA00022917"/>
    </source>
</evidence>
<protein>
    <recommendedName>
        <fullName evidence="2">glutamine--tRNA ligase</fullName>
        <ecNumber evidence="2">6.1.1.18</ecNumber>
    </recommendedName>
    <alternativeName>
        <fullName evidence="8">Glutaminyl-tRNA synthetase</fullName>
    </alternativeName>
</protein>
<dbReference type="InterPro" id="IPR001412">
    <property type="entry name" value="aa-tRNA-synth_I_CS"/>
</dbReference>
<dbReference type="EC" id="6.1.1.18" evidence="2"/>